<organism evidence="6">
    <name type="scientific">human gut metagenome</name>
    <dbReference type="NCBI Taxonomy" id="408170"/>
    <lineage>
        <taxon>unclassified sequences</taxon>
        <taxon>metagenomes</taxon>
        <taxon>organismal metagenomes</taxon>
    </lineage>
</organism>
<evidence type="ECO:0000256" key="1">
    <source>
        <dbReference type="ARBA" id="ARBA00010923"/>
    </source>
</evidence>
<protein>
    <submittedName>
        <fullName evidence="6">Type I restriction endonuclease S subunit</fullName>
    </submittedName>
</protein>
<dbReference type="InterPro" id="IPR000055">
    <property type="entry name" value="Restrct_endonuc_typeI_TRD"/>
</dbReference>
<dbReference type="InterPro" id="IPR052021">
    <property type="entry name" value="Type-I_RS_S_subunit"/>
</dbReference>
<dbReference type="Pfam" id="PF01420">
    <property type="entry name" value="Methylase_S"/>
    <property type="match status" value="1"/>
</dbReference>
<dbReference type="SUPFAM" id="SSF116734">
    <property type="entry name" value="DNA methylase specificity domain"/>
    <property type="match status" value="1"/>
</dbReference>
<dbReference type="GO" id="GO:0009307">
    <property type="term" value="P:DNA restriction-modification system"/>
    <property type="evidence" value="ECO:0007669"/>
    <property type="project" value="UniProtKB-KW"/>
</dbReference>
<feature type="coiled-coil region" evidence="4">
    <location>
        <begin position="167"/>
        <end position="194"/>
    </location>
</feature>
<dbReference type="PANTHER" id="PTHR30408:SF12">
    <property type="entry name" value="TYPE I RESTRICTION ENZYME MJAVIII SPECIFICITY SUBUNIT"/>
    <property type="match status" value="1"/>
</dbReference>
<dbReference type="InterPro" id="IPR044946">
    <property type="entry name" value="Restrct_endonuc_typeI_TRD_sf"/>
</dbReference>
<dbReference type="AlphaFoldDB" id="K1S0Z1"/>
<keyword evidence="6" id="KW-0540">Nuclease</keyword>
<comment type="caution">
    <text evidence="6">The sequence shown here is derived from an EMBL/GenBank/DDBJ whole genome shotgun (WGS) entry which is preliminary data.</text>
</comment>
<dbReference type="EMBL" id="AJWY01013330">
    <property type="protein sequence ID" value="EKC47415.1"/>
    <property type="molecule type" value="Genomic_DNA"/>
</dbReference>
<keyword evidence="2" id="KW-0680">Restriction system</keyword>
<dbReference type="GO" id="GO:0003677">
    <property type="term" value="F:DNA binding"/>
    <property type="evidence" value="ECO:0007669"/>
    <property type="project" value="UniProtKB-KW"/>
</dbReference>
<reference evidence="6" key="1">
    <citation type="journal article" date="2013" name="Environ. Microbiol.">
        <title>Microbiota from the distal guts of lean and obese adolescents exhibit partial functional redundancy besides clear differences in community structure.</title>
        <authorList>
            <person name="Ferrer M."/>
            <person name="Ruiz A."/>
            <person name="Lanza F."/>
            <person name="Haange S.B."/>
            <person name="Oberbach A."/>
            <person name="Till H."/>
            <person name="Bargiela R."/>
            <person name="Campoy C."/>
            <person name="Segura M.T."/>
            <person name="Richter M."/>
            <person name="von Bergen M."/>
            <person name="Seifert J."/>
            <person name="Suarez A."/>
        </authorList>
    </citation>
    <scope>NUCLEOTIDE SEQUENCE</scope>
</reference>
<keyword evidence="6" id="KW-0255">Endonuclease</keyword>
<dbReference type="GO" id="GO:0004519">
    <property type="term" value="F:endonuclease activity"/>
    <property type="evidence" value="ECO:0007669"/>
    <property type="project" value="UniProtKB-KW"/>
</dbReference>
<feature type="domain" description="Type I restriction modification DNA specificity" evidence="5">
    <location>
        <begin position="72"/>
        <end position="182"/>
    </location>
</feature>
<evidence type="ECO:0000256" key="3">
    <source>
        <dbReference type="ARBA" id="ARBA00023125"/>
    </source>
</evidence>
<evidence type="ECO:0000313" key="6">
    <source>
        <dbReference type="EMBL" id="EKC47415.1"/>
    </source>
</evidence>
<name>K1S0Z1_9ZZZZ</name>
<accession>K1S0Z1</accession>
<proteinExistence type="inferred from homology"/>
<evidence type="ECO:0000259" key="5">
    <source>
        <dbReference type="Pfam" id="PF01420"/>
    </source>
</evidence>
<dbReference type="CDD" id="cd16961">
    <property type="entry name" value="RMtype1_S_TRD-CR_like"/>
    <property type="match status" value="1"/>
</dbReference>
<keyword evidence="4" id="KW-0175">Coiled coil</keyword>
<gene>
    <name evidence="6" type="ORF">LEA_19382</name>
</gene>
<keyword evidence="3" id="KW-0238">DNA-binding</keyword>
<dbReference type="PANTHER" id="PTHR30408">
    <property type="entry name" value="TYPE-1 RESTRICTION ENZYME ECOKI SPECIFICITY PROTEIN"/>
    <property type="match status" value="1"/>
</dbReference>
<dbReference type="Gene3D" id="3.90.220.20">
    <property type="entry name" value="DNA methylase specificity domains"/>
    <property type="match status" value="1"/>
</dbReference>
<keyword evidence="6" id="KW-0378">Hydrolase</keyword>
<feature type="non-terminal residue" evidence="6">
    <location>
        <position position="1"/>
    </location>
</feature>
<evidence type="ECO:0000256" key="4">
    <source>
        <dbReference type="SAM" id="Coils"/>
    </source>
</evidence>
<evidence type="ECO:0000256" key="2">
    <source>
        <dbReference type="ARBA" id="ARBA00022747"/>
    </source>
</evidence>
<comment type="similarity">
    <text evidence="1">Belongs to the type-I restriction system S methylase family.</text>
</comment>
<sequence>QQLLTGKKRLSDFTVPWVATSLGNLFSERKETNCEKLQLLAITGTQGVIPRSELDLKDNSSEDKSKYLKIRIGDIGYNTMRMWQGVSAYSDYEGIVSPAYTILKPVADIDAKYFSYLFKLPETVFLFYRFSQGLVDDTRNLKYENFKKITVRYPSDRREQTAIAKVLSTADREIDLLRQDIDQEKQKKKALMQLLLTGIVRVTPCH</sequence>